<dbReference type="Proteomes" id="UP000010474">
    <property type="component" value="Chromosome"/>
</dbReference>
<dbReference type="HOGENOM" id="CLU_2614227_0_0_3"/>
<keyword evidence="2" id="KW-1185">Reference proteome</keyword>
<dbReference type="EMBL" id="CP003659">
    <property type="protein sequence ID" value="AFZ56704.1"/>
    <property type="molecule type" value="Genomic_DNA"/>
</dbReference>
<evidence type="ECO:0000313" key="2">
    <source>
        <dbReference type="Proteomes" id="UP000010474"/>
    </source>
</evidence>
<evidence type="ECO:0000313" key="1">
    <source>
        <dbReference type="EMBL" id="AFZ56704.1"/>
    </source>
</evidence>
<dbReference type="PATRIC" id="fig|272123.3.peg.1243"/>
<dbReference type="KEGG" id="acy:Anacy_1141"/>
<proteinExistence type="predicted"/>
<name>K9ZDB1_ANACC</name>
<accession>K9ZDB1</accession>
<organism evidence="1 2">
    <name type="scientific">Anabaena cylindrica (strain ATCC 27899 / PCC 7122)</name>
    <dbReference type="NCBI Taxonomy" id="272123"/>
    <lineage>
        <taxon>Bacteria</taxon>
        <taxon>Bacillati</taxon>
        <taxon>Cyanobacteriota</taxon>
        <taxon>Cyanophyceae</taxon>
        <taxon>Nostocales</taxon>
        <taxon>Nostocaceae</taxon>
        <taxon>Anabaena</taxon>
    </lineage>
</organism>
<sequence length="78" mass="8864">MEQQERIIYETLLGVRVCDSHWWRVRQSMIACELPLTKSGLIDVGDSFSFSISSESWEFTLGQKPLVGIIIPSGILHK</sequence>
<reference evidence="2" key="1">
    <citation type="journal article" date="2013" name="Proc. Natl. Acad. Sci. U.S.A.">
        <title>Improving the coverage of the cyanobacterial phylum using diversity-driven genome sequencing.</title>
        <authorList>
            <person name="Shih P.M."/>
            <person name="Wu D."/>
            <person name="Latifi A."/>
            <person name="Axen S.D."/>
            <person name="Fewer D.P."/>
            <person name="Talla E."/>
            <person name="Calteau A."/>
            <person name="Cai F."/>
            <person name="Tandeau de Marsac N."/>
            <person name="Rippka R."/>
            <person name="Herdman M."/>
            <person name="Sivonen K."/>
            <person name="Coursin T."/>
            <person name="Laurent T."/>
            <person name="Goodwin L."/>
            <person name="Nolan M."/>
            <person name="Davenport K.W."/>
            <person name="Han C.S."/>
            <person name="Rubin E.M."/>
            <person name="Eisen J.A."/>
            <person name="Woyke T."/>
            <person name="Gugger M."/>
            <person name="Kerfeld C.A."/>
        </authorList>
    </citation>
    <scope>NUCLEOTIDE SEQUENCE [LARGE SCALE GENOMIC DNA]</scope>
    <source>
        <strain evidence="2">ATCC 27899 / PCC 7122</strain>
    </source>
</reference>
<dbReference type="AlphaFoldDB" id="K9ZDB1"/>
<protein>
    <submittedName>
        <fullName evidence="1">Uncharacterized protein</fullName>
    </submittedName>
</protein>
<dbReference type="OrthoDB" id="495925at2"/>
<gene>
    <name evidence="1" type="ordered locus">Anacy_1141</name>
</gene>
<dbReference type="RefSeq" id="WP_015213356.1">
    <property type="nucleotide sequence ID" value="NC_019771.1"/>
</dbReference>